<protein>
    <submittedName>
        <fullName evidence="5">L-seryl-tRNA(Sec) selenium transferase</fullName>
    </submittedName>
</protein>
<gene>
    <name evidence="5" type="ORF">SAMN05216259_102151</name>
</gene>
<dbReference type="InterPro" id="IPR015424">
    <property type="entry name" value="PyrdxlP-dep_Trfase"/>
</dbReference>
<dbReference type="AlphaFoldDB" id="A0A1G9XI20"/>
<proteinExistence type="inferred from homology"/>
<dbReference type="GO" id="GO:0004125">
    <property type="term" value="F:L-seryl-tRNA(Sec) selenium transferase activity"/>
    <property type="evidence" value="ECO:0007669"/>
    <property type="project" value="TreeGrafter"/>
</dbReference>
<accession>A0A1G9XI20</accession>
<organism evidence="5 6">
    <name type="scientific">Actinacidiphila guanduensis</name>
    <dbReference type="NCBI Taxonomy" id="310781"/>
    <lineage>
        <taxon>Bacteria</taxon>
        <taxon>Bacillati</taxon>
        <taxon>Actinomycetota</taxon>
        <taxon>Actinomycetes</taxon>
        <taxon>Kitasatosporales</taxon>
        <taxon>Streptomycetaceae</taxon>
        <taxon>Actinacidiphila</taxon>
    </lineage>
</organism>
<evidence type="ECO:0000313" key="6">
    <source>
        <dbReference type="Proteomes" id="UP000199341"/>
    </source>
</evidence>
<keyword evidence="6" id="KW-1185">Reference proteome</keyword>
<name>A0A1G9XI20_9ACTN</name>
<keyword evidence="2 4" id="KW-0663">Pyridoxal phosphate</keyword>
<sequence>MRSMELHDQYGLTPVINARGTFTPLGVSRSTEEVAAAAAAALSGFFVMEELKDLADRTIVQVTGAEAGTVVHCTSAAITLSVAASMTGAAPSRIAALPHTEGMPGTVLLPAGHAVDYGHPIVQDIRLTGATPVLLGSDAGCSLGELEDGLARPDVACLLMVSSRLTRGDDLPIAEATELAHRHGVPVIVDGAAQDFRIKELLATGADLVAVSGQKYLGSPTAGLVIGRADLVRAVRAQEKGIGRAMKPSKEAIVGVVAALKARQEMDRPAWEQEQYDKAARFAEAAGRLPGISTTVVADPTGLPFPRARLDVDSATAGLTAAALAEALASGSPPIWVMSEAKEKGELTLELVPLTDRELEVILRRLAELVGDRDAPRAPRGGRGGRRG</sequence>
<dbReference type="Gene3D" id="3.40.640.10">
    <property type="entry name" value="Type I PLP-dependent aspartate aminotransferase-like (Major domain)"/>
    <property type="match status" value="1"/>
</dbReference>
<comment type="cofactor">
    <cofactor evidence="1 4">
        <name>pyridoxal 5'-phosphate</name>
        <dbReference type="ChEBI" id="CHEBI:597326"/>
    </cofactor>
</comment>
<dbReference type="PANTHER" id="PTHR32328">
    <property type="entry name" value="L-SERYL-TRNA(SEC) SELENIUM TRANSFERASE"/>
    <property type="match status" value="1"/>
</dbReference>
<dbReference type="InterPro" id="IPR015421">
    <property type="entry name" value="PyrdxlP-dep_Trfase_major"/>
</dbReference>
<comment type="similarity">
    <text evidence="3">Belongs to the SelA family.</text>
</comment>
<dbReference type="EMBL" id="FNIE01000002">
    <property type="protein sequence ID" value="SDM96408.1"/>
    <property type="molecule type" value="Genomic_DNA"/>
</dbReference>
<dbReference type="STRING" id="310781.SAMN05216259_102151"/>
<feature type="modified residue" description="N6-(pyridoxal phosphate)lysine" evidence="4">
    <location>
        <position position="215"/>
    </location>
</feature>
<dbReference type="SUPFAM" id="SSF53383">
    <property type="entry name" value="PLP-dependent transferases"/>
    <property type="match status" value="1"/>
</dbReference>
<dbReference type="Pfam" id="PF03841">
    <property type="entry name" value="SelA"/>
    <property type="match status" value="1"/>
</dbReference>
<dbReference type="PANTHER" id="PTHR32328:SF0">
    <property type="entry name" value="L-SERYL-TRNA(SEC) SELENIUM TRANSFERASE"/>
    <property type="match status" value="1"/>
</dbReference>
<reference evidence="5 6" key="1">
    <citation type="submission" date="2016-10" db="EMBL/GenBank/DDBJ databases">
        <authorList>
            <person name="de Groot N.N."/>
        </authorList>
    </citation>
    <scope>NUCLEOTIDE SEQUENCE [LARGE SCALE GENOMIC DNA]</scope>
    <source>
        <strain evidence="5 6">CGMCC 4.2022</strain>
    </source>
</reference>
<evidence type="ECO:0000256" key="4">
    <source>
        <dbReference type="PIRSR" id="PIRSR618319-50"/>
    </source>
</evidence>
<keyword evidence="5" id="KW-0808">Transferase</keyword>
<evidence type="ECO:0000256" key="1">
    <source>
        <dbReference type="ARBA" id="ARBA00001933"/>
    </source>
</evidence>
<evidence type="ECO:0000313" key="5">
    <source>
        <dbReference type="EMBL" id="SDM96408.1"/>
    </source>
</evidence>
<dbReference type="InterPro" id="IPR018319">
    <property type="entry name" value="SelA-like"/>
</dbReference>
<evidence type="ECO:0000256" key="2">
    <source>
        <dbReference type="ARBA" id="ARBA00022898"/>
    </source>
</evidence>
<evidence type="ECO:0000256" key="3">
    <source>
        <dbReference type="ARBA" id="ARBA00044507"/>
    </source>
</evidence>
<dbReference type="Proteomes" id="UP000199341">
    <property type="component" value="Unassembled WGS sequence"/>
</dbReference>